<dbReference type="OrthoDB" id="2992500at2759"/>
<evidence type="ECO:0000313" key="1">
    <source>
        <dbReference type="EMBL" id="KAF8890547.1"/>
    </source>
</evidence>
<proteinExistence type="predicted"/>
<name>A0A9P5NIS0_GYMJU</name>
<reference evidence="1" key="1">
    <citation type="submission" date="2020-11" db="EMBL/GenBank/DDBJ databases">
        <authorList>
            <consortium name="DOE Joint Genome Institute"/>
            <person name="Ahrendt S."/>
            <person name="Riley R."/>
            <person name="Andreopoulos W."/>
            <person name="LaButti K."/>
            <person name="Pangilinan J."/>
            <person name="Ruiz-duenas F.J."/>
            <person name="Barrasa J.M."/>
            <person name="Sanchez-Garcia M."/>
            <person name="Camarero S."/>
            <person name="Miyauchi S."/>
            <person name="Serrano A."/>
            <person name="Linde D."/>
            <person name="Babiker R."/>
            <person name="Drula E."/>
            <person name="Ayuso-Fernandez I."/>
            <person name="Pacheco R."/>
            <person name="Padilla G."/>
            <person name="Ferreira P."/>
            <person name="Barriuso J."/>
            <person name="Kellner H."/>
            <person name="Castanera R."/>
            <person name="Alfaro M."/>
            <person name="Ramirez L."/>
            <person name="Pisabarro A.G."/>
            <person name="Kuo A."/>
            <person name="Tritt A."/>
            <person name="Lipzen A."/>
            <person name="He G."/>
            <person name="Yan M."/>
            <person name="Ng V."/>
            <person name="Cullen D."/>
            <person name="Martin F."/>
            <person name="Rosso M.-N."/>
            <person name="Henrissat B."/>
            <person name="Hibbett D."/>
            <person name="Martinez A.T."/>
            <person name="Grigoriev I.V."/>
        </authorList>
    </citation>
    <scope>NUCLEOTIDE SEQUENCE</scope>
    <source>
        <strain evidence="1">AH 44721</strain>
    </source>
</reference>
<protein>
    <recommendedName>
        <fullName evidence="3">F-box domain-containing protein</fullName>
    </recommendedName>
</protein>
<accession>A0A9P5NIS0</accession>
<gene>
    <name evidence="1" type="ORF">CPB84DRAFT_1826399</name>
</gene>
<sequence length="459" mass="52117">MTSMHLNQQSPSHRLLRQPDVLMPIFRLLVEDNLMLPPPPLHPQLVLSRVSRIWRGVMITSPAFWNTFTFKATSFRDPGERINVVKSFIQRSRTGPLSLSFETNLLPGQAVAGAVLKDLLFGAGNISIVDELIIPNVERIIGLKCLLYGTEISKFLLGIPRGAFRSLINLDLTFLNTYIDDRSNYIAPKCYDFHPFENTPHLDRITCNIIDCHINPLDLRFLLSQLTTLHFQAVIMPPEAFLRMMRAGSLSLVEASFSVELDSRWLVRHPQQFVAPIIMTSLKELDLHLIDPSWDPLFLLILDLPVLEKLCIGEVDNNFPFLRHLQLYAAVALRSAMTLKTLRLTDLEINPTTKLPVNADPGTYLHRSERPKSTSHYDLEQFLQPFPMIQDLALPLSLYIHHTTLEKIAMGSLLPLLEKLELGSYADASTILILSTVGRRNAAQSAPMHRIRCRLPFRL</sequence>
<evidence type="ECO:0000313" key="2">
    <source>
        <dbReference type="Proteomes" id="UP000724874"/>
    </source>
</evidence>
<organism evidence="1 2">
    <name type="scientific">Gymnopilus junonius</name>
    <name type="common">Spectacular rustgill mushroom</name>
    <name type="synonym">Gymnopilus spectabilis subsp. junonius</name>
    <dbReference type="NCBI Taxonomy" id="109634"/>
    <lineage>
        <taxon>Eukaryota</taxon>
        <taxon>Fungi</taxon>
        <taxon>Dikarya</taxon>
        <taxon>Basidiomycota</taxon>
        <taxon>Agaricomycotina</taxon>
        <taxon>Agaricomycetes</taxon>
        <taxon>Agaricomycetidae</taxon>
        <taxon>Agaricales</taxon>
        <taxon>Agaricineae</taxon>
        <taxon>Hymenogastraceae</taxon>
        <taxon>Gymnopilus</taxon>
    </lineage>
</organism>
<dbReference type="AlphaFoldDB" id="A0A9P5NIS0"/>
<dbReference type="EMBL" id="JADNYJ010000075">
    <property type="protein sequence ID" value="KAF8890547.1"/>
    <property type="molecule type" value="Genomic_DNA"/>
</dbReference>
<evidence type="ECO:0008006" key="3">
    <source>
        <dbReference type="Google" id="ProtNLM"/>
    </source>
</evidence>
<keyword evidence="2" id="KW-1185">Reference proteome</keyword>
<dbReference type="Proteomes" id="UP000724874">
    <property type="component" value="Unassembled WGS sequence"/>
</dbReference>
<comment type="caution">
    <text evidence="1">The sequence shown here is derived from an EMBL/GenBank/DDBJ whole genome shotgun (WGS) entry which is preliminary data.</text>
</comment>